<evidence type="ECO:0000313" key="3">
    <source>
        <dbReference type="Proteomes" id="UP001302367"/>
    </source>
</evidence>
<dbReference type="RefSeq" id="XP_023454301.2">
    <property type="nucleotide sequence ID" value="XM_023603105.2"/>
</dbReference>
<keyword evidence="3" id="KW-1185">Reference proteome</keyword>
<name>A0ABZ0P5R8_CERBT</name>
<evidence type="ECO:0000259" key="1">
    <source>
        <dbReference type="Pfam" id="PF14479"/>
    </source>
</evidence>
<dbReference type="PANTHER" id="PTHR37542">
    <property type="entry name" value="HELO DOMAIN-CONTAINING PROTEIN-RELATED"/>
    <property type="match status" value="1"/>
</dbReference>
<sequence length="656" mass="73325">MDPASLGLGAASLSFQLLEGAIKAFHYFDSAANAEKDCAYLKVQLHFEYSSLLRWGHESGLLKESVEPRFDARIEHQKMVIIAILSQLKLSLRDLRRLCLRHRLGEKQSDGVPEGLQSALDLARTGVKDLSEPTVQKTQKADDVHSNTNTQILSQAEWERYKVVLDTGEQVRTARVHAKGTNHIRSWAGGFSIGVKKVVTEPKRFLWATVDKASFQGLLDRVKSLVANLLRTLTQDQMVEVLQVVQEIRLLLLSVTKTKEGMQALKVDDSTIASLSGSTLVEHQSFGKANPESLPEESVQAEIQFNIFYSQAVNFFIDVKSHVGLARKPLDPVTDKIVEYADQPTEHDSRTMVQFAGEPAWIEWKPYDAEVWWDRELSISDTRAPAKAKESAELLSALLSFPRKPQEFCLPPFQGMFDDTMQSRFGFVFKEPPESKNNSLGVTLHSRLLEPSPPLHERVELAQQLSQWLLYLHSVTWLHKSISSTSIMFFPVEGGGYSQAYIGGFEYARLVQSGTTGGDSDLKRALYTHPKYLPGITSGFRQTYDMYALGIVLIELAFWQPVRQIFGFGESGYHEELKLPAILDAHEALMHPGSTVLKQVERLMGKRYTSAARACIQGMPAFGLPEGKDQAEPLISGLLQQAFIRVVVGPLKTIAV</sequence>
<protein>
    <recommendedName>
        <fullName evidence="1">Prion-inhibition and propagation HeLo domain-containing protein</fullName>
    </recommendedName>
</protein>
<organism evidence="2 3">
    <name type="scientific">Cercospora beticola</name>
    <name type="common">Sugarbeet leaf spot fungus</name>
    <dbReference type="NCBI Taxonomy" id="122368"/>
    <lineage>
        <taxon>Eukaryota</taxon>
        <taxon>Fungi</taxon>
        <taxon>Dikarya</taxon>
        <taxon>Ascomycota</taxon>
        <taxon>Pezizomycotina</taxon>
        <taxon>Dothideomycetes</taxon>
        <taxon>Dothideomycetidae</taxon>
        <taxon>Mycosphaerellales</taxon>
        <taxon>Mycosphaerellaceae</taxon>
        <taxon>Cercospora</taxon>
    </lineage>
</organism>
<accession>A0ABZ0P5R8</accession>
<evidence type="ECO:0000313" key="2">
    <source>
        <dbReference type="EMBL" id="WPB07022.1"/>
    </source>
</evidence>
<dbReference type="PANTHER" id="PTHR37542:SF1">
    <property type="entry name" value="PRION-INHIBITION AND PROPAGATION HELO DOMAIN-CONTAINING PROTEIN"/>
    <property type="match status" value="1"/>
</dbReference>
<dbReference type="EMBL" id="CP134191">
    <property type="protein sequence ID" value="WPB07022.1"/>
    <property type="molecule type" value="Genomic_DNA"/>
</dbReference>
<gene>
    <name evidence="2" type="ORF">RHO25_011682</name>
</gene>
<dbReference type="Gene3D" id="1.20.120.1020">
    <property type="entry name" value="Prion-inhibition and propagation, HeLo domain"/>
    <property type="match status" value="1"/>
</dbReference>
<dbReference type="InterPro" id="IPR029498">
    <property type="entry name" value="HeLo_dom"/>
</dbReference>
<dbReference type="InterPro" id="IPR038305">
    <property type="entry name" value="HeLo_sf"/>
</dbReference>
<dbReference type="InterPro" id="IPR011009">
    <property type="entry name" value="Kinase-like_dom_sf"/>
</dbReference>
<dbReference type="GeneID" id="35434117"/>
<proteinExistence type="predicted"/>
<dbReference type="Pfam" id="PF14479">
    <property type="entry name" value="HeLo"/>
    <property type="match status" value="1"/>
</dbReference>
<dbReference type="SUPFAM" id="SSF56112">
    <property type="entry name" value="Protein kinase-like (PK-like)"/>
    <property type="match status" value="1"/>
</dbReference>
<reference evidence="2 3" key="1">
    <citation type="submission" date="2023-09" db="EMBL/GenBank/DDBJ databases">
        <title>Complete-Gapless Cercospora beticola genome.</title>
        <authorList>
            <person name="Wyatt N.A."/>
            <person name="Spanner R.E."/>
            <person name="Bolton M.D."/>
        </authorList>
    </citation>
    <scope>NUCLEOTIDE SEQUENCE [LARGE SCALE GENOMIC DNA]</scope>
    <source>
        <strain evidence="2">Cb09-40</strain>
    </source>
</reference>
<dbReference type="Gene3D" id="1.10.510.10">
    <property type="entry name" value="Transferase(Phosphotransferase) domain 1"/>
    <property type="match status" value="1"/>
</dbReference>
<feature type="domain" description="Prion-inhibition and propagation HeLo" evidence="1">
    <location>
        <begin position="6"/>
        <end position="247"/>
    </location>
</feature>
<dbReference type="Proteomes" id="UP001302367">
    <property type="component" value="Chromosome 8"/>
</dbReference>